<evidence type="ECO:0008006" key="6">
    <source>
        <dbReference type="Google" id="ProtNLM"/>
    </source>
</evidence>
<dbReference type="GO" id="GO:0085020">
    <property type="term" value="P:protein K6-linked ubiquitination"/>
    <property type="evidence" value="ECO:0007669"/>
    <property type="project" value="TreeGrafter"/>
</dbReference>
<evidence type="ECO:0000313" key="4">
    <source>
        <dbReference type="EnsemblProtists" id="EOD08762"/>
    </source>
</evidence>
<evidence type="ECO:0000256" key="2">
    <source>
        <dbReference type="ARBA" id="ARBA00023043"/>
    </source>
</evidence>
<keyword evidence="5" id="KW-1185">Reference proteome</keyword>
<dbReference type="STRING" id="2903.R1BHD0"/>
<dbReference type="SUPFAM" id="SSF48403">
    <property type="entry name" value="Ankyrin repeat"/>
    <property type="match status" value="1"/>
</dbReference>
<feature type="repeat" description="ANK" evidence="3">
    <location>
        <begin position="97"/>
        <end position="129"/>
    </location>
</feature>
<evidence type="ECO:0000256" key="3">
    <source>
        <dbReference type="PROSITE-ProRule" id="PRU00023"/>
    </source>
</evidence>
<dbReference type="PROSITE" id="PS50088">
    <property type="entry name" value="ANK_REPEAT"/>
    <property type="match status" value="2"/>
</dbReference>
<dbReference type="eggNOG" id="KOG0504">
    <property type="taxonomic scope" value="Eukaryota"/>
</dbReference>
<sequence>KLVQAAQGGDVEAVGVYLREGGDVDAADPDLSGSMLMCASSAGHEELVTALLAAGASVNVRDENGCTALAMACFSQQQVTAKMLIDANAMIDSQDVLGLTALMVSALSGATSMVRLLLIAGADTQLRDAASRTAYDYAQINGHLAARKLL</sequence>
<dbReference type="PANTHER" id="PTHR24171">
    <property type="entry name" value="ANKYRIN REPEAT DOMAIN-CONTAINING PROTEIN 39-RELATED"/>
    <property type="match status" value="1"/>
</dbReference>
<dbReference type="PROSITE" id="PS50297">
    <property type="entry name" value="ANK_REP_REGION"/>
    <property type="match status" value="2"/>
</dbReference>
<dbReference type="Pfam" id="PF12796">
    <property type="entry name" value="Ank_2"/>
    <property type="match status" value="1"/>
</dbReference>
<dbReference type="KEGG" id="ehx:EMIHUDRAFT_58316"/>
<reference evidence="4" key="2">
    <citation type="submission" date="2024-10" db="UniProtKB">
        <authorList>
            <consortium name="EnsemblProtists"/>
        </authorList>
    </citation>
    <scope>IDENTIFICATION</scope>
</reference>
<dbReference type="Proteomes" id="UP000013827">
    <property type="component" value="Unassembled WGS sequence"/>
</dbReference>
<dbReference type="RefSeq" id="XP_005761191.1">
    <property type="nucleotide sequence ID" value="XM_005761134.1"/>
</dbReference>
<keyword evidence="2 3" id="KW-0040">ANK repeat</keyword>
<dbReference type="Gene3D" id="1.25.40.20">
    <property type="entry name" value="Ankyrin repeat-containing domain"/>
    <property type="match status" value="2"/>
</dbReference>
<evidence type="ECO:0000256" key="1">
    <source>
        <dbReference type="ARBA" id="ARBA00022737"/>
    </source>
</evidence>
<proteinExistence type="predicted"/>
<dbReference type="EnsemblProtists" id="EOD08762">
    <property type="protein sequence ID" value="EOD08762"/>
    <property type="gene ID" value="EMIHUDRAFT_58316"/>
</dbReference>
<dbReference type="SMART" id="SM00248">
    <property type="entry name" value="ANK"/>
    <property type="match status" value="3"/>
</dbReference>
<accession>A0A0D3IBX7</accession>
<dbReference type="PANTHER" id="PTHR24171:SF8">
    <property type="entry name" value="BRCA1-ASSOCIATED RING DOMAIN PROTEIN 1"/>
    <property type="match status" value="1"/>
</dbReference>
<keyword evidence="1" id="KW-0677">Repeat</keyword>
<name>A0A0D3IBX7_EMIH1</name>
<dbReference type="OMA" id="DANAMID"/>
<feature type="repeat" description="ANK" evidence="3">
    <location>
        <begin position="31"/>
        <end position="63"/>
    </location>
</feature>
<dbReference type="AlphaFoldDB" id="A0A0D3IBX7"/>
<dbReference type="GeneID" id="17254983"/>
<dbReference type="InterPro" id="IPR002110">
    <property type="entry name" value="Ankyrin_rpt"/>
</dbReference>
<dbReference type="Pfam" id="PF00023">
    <property type="entry name" value="Ank"/>
    <property type="match status" value="1"/>
</dbReference>
<protein>
    <recommendedName>
        <fullName evidence="6">Ankyrin</fullName>
    </recommendedName>
</protein>
<dbReference type="InterPro" id="IPR036770">
    <property type="entry name" value="Ankyrin_rpt-contain_sf"/>
</dbReference>
<reference evidence="5" key="1">
    <citation type="journal article" date="2013" name="Nature">
        <title>Pan genome of the phytoplankton Emiliania underpins its global distribution.</title>
        <authorList>
            <person name="Read B.A."/>
            <person name="Kegel J."/>
            <person name="Klute M.J."/>
            <person name="Kuo A."/>
            <person name="Lefebvre S.C."/>
            <person name="Maumus F."/>
            <person name="Mayer C."/>
            <person name="Miller J."/>
            <person name="Monier A."/>
            <person name="Salamov A."/>
            <person name="Young J."/>
            <person name="Aguilar M."/>
            <person name="Claverie J.M."/>
            <person name="Frickenhaus S."/>
            <person name="Gonzalez K."/>
            <person name="Herman E.K."/>
            <person name="Lin Y.C."/>
            <person name="Napier J."/>
            <person name="Ogata H."/>
            <person name="Sarno A.F."/>
            <person name="Shmutz J."/>
            <person name="Schroeder D."/>
            <person name="de Vargas C."/>
            <person name="Verret F."/>
            <person name="von Dassow P."/>
            <person name="Valentin K."/>
            <person name="Van de Peer Y."/>
            <person name="Wheeler G."/>
            <person name="Dacks J.B."/>
            <person name="Delwiche C.F."/>
            <person name="Dyhrman S.T."/>
            <person name="Glockner G."/>
            <person name="John U."/>
            <person name="Richards T."/>
            <person name="Worden A.Z."/>
            <person name="Zhang X."/>
            <person name="Grigoriev I.V."/>
            <person name="Allen A.E."/>
            <person name="Bidle K."/>
            <person name="Borodovsky M."/>
            <person name="Bowler C."/>
            <person name="Brownlee C."/>
            <person name="Cock J.M."/>
            <person name="Elias M."/>
            <person name="Gladyshev V.N."/>
            <person name="Groth M."/>
            <person name="Guda C."/>
            <person name="Hadaegh A."/>
            <person name="Iglesias-Rodriguez M.D."/>
            <person name="Jenkins J."/>
            <person name="Jones B.M."/>
            <person name="Lawson T."/>
            <person name="Leese F."/>
            <person name="Lindquist E."/>
            <person name="Lobanov A."/>
            <person name="Lomsadze A."/>
            <person name="Malik S.B."/>
            <person name="Marsh M.E."/>
            <person name="Mackinder L."/>
            <person name="Mock T."/>
            <person name="Mueller-Roeber B."/>
            <person name="Pagarete A."/>
            <person name="Parker M."/>
            <person name="Probert I."/>
            <person name="Quesneville H."/>
            <person name="Raines C."/>
            <person name="Rensing S.A."/>
            <person name="Riano-Pachon D.M."/>
            <person name="Richier S."/>
            <person name="Rokitta S."/>
            <person name="Shiraiwa Y."/>
            <person name="Soanes D.M."/>
            <person name="van der Giezen M."/>
            <person name="Wahlund T.M."/>
            <person name="Williams B."/>
            <person name="Wilson W."/>
            <person name="Wolfe G."/>
            <person name="Wurch L.L."/>
        </authorList>
    </citation>
    <scope>NUCLEOTIDE SEQUENCE</scope>
</reference>
<organism evidence="4 5">
    <name type="scientific">Emiliania huxleyi (strain CCMP1516)</name>
    <dbReference type="NCBI Taxonomy" id="280463"/>
    <lineage>
        <taxon>Eukaryota</taxon>
        <taxon>Haptista</taxon>
        <taxon>Haptophyta</taxon>
        <taxon>Prymnesiophyceae</taxon>
        <taxon>Isochrysidales</taxon>
        <taxon>Noelaerhabdaceae</taxon>
        <taxon>Emiliania</taxon>
    </lineage>
</organism>
<dbReference type="GO" id="GO:0004842">
    <property type="term" value="F:ubiquitin-protein transferase activity"/>
    <property type="evidence" value="ECO:0007669"/>
    <property type="project" value="TreeGrafter"/>
</dbReference>
<dbReference type="PaxDb" id="2903-EOD08762"/>
<evidence type="ECO:0000313" key="5">
    <source>
        <dbReference type="Proteomes" id="UP000013827"/>
    </source>
</evidence>
<dbReference type="HOGENOM" id="CLU_000134_18_10_1"/>